<proteinExistence type="predicted"/>
<feature type="non-terminal residue" evidence="2">
    <location>
        <position position="1"/>
    </location>
</feature>
<feature type="compositionally biased region" description="Polar residues" evidence="1">
    <location>
        <begin position="1"/>
        <end position="14"/>
    </location>
</feature>
<dbReference type="EMBL" id="GDHC01004059">
    <property type="protein sequence ID" value="JAQ14570.1"/>
    <property type="molecule type" value="Transcribed_RNA"/>
</dbReference>
<feature type="region of interest" description="Disordered" evidence="1">
    <location>
        <begin position="1"/>
        <end position="91"/>
    </location>
</feature>
<evidence type="ECO:0000256" key="1">
    <source>
        <dbReference type="SAM" id="MobiDB-lite"/>
    </source>
</evidence>
<accession>A0A146M7N2</accession>
<reference evidence="2" key="1">
    <citation type="journal article" date="2016" name="Gigascience">
        <title>De novo construction of an expanded transcriptome assembly for the western tarnished plant bug, Lygus hesperus.</title>
        <authorList>
            <person name="Tassone E.E."/>
            <person name="Geib S.M."/>
            <person name="Hall B."/>
            <person name="Fabrick J.A."/>
            <person name="Brent C.S."/>
            <person name="Hull J.J."/>
        </authorList>
    </citation>
    <scope>NUCLEOTIDE SEQUENCE</scope>
</reference>
<dbReference type="AlphaFoldDB" id="A0A146M7N2"/>
<evidence type="ECO:0000313" key="2">
    <source>
        <dbReference type="EMBL" id="JAQ14570.1"/>
    </source>
</evidence>
<gene>
    <name evidence="2" type="ORF">g.93740</name>
</gene>
<organism evidence="2">
    <name type="scientific">Lygus hesperus</name>
    <name type="common">Western plant bug</name>
    <dbReference type="NCBI Taxonomy" id="30085"/>
    <lineage>
        <taxon>Eukaryota</taxon>
        <taxon>Metazoa</taxon>
        <taxon>Ecdysozoa</taxon>
        <taxon>Arthropoda</taxon>
        <taxon>Hexapoda</taxon>
        <taxon>Insecta</taxon>
        <taxon>Pterygota</taxon>
        <taxon>Neoptera</taxon>
        <taxon>Paraneoptera</taxon>
        <taxon>Hemiptera</taxon>
        <taxon>Heteroptera</taxon>
        <taxon>Panheteroptera</taxon>
        <taxon>Cimicomorpha</taxon>
        <taxon>Miridae</taxon>
        <taxon>Mirini</taxon>
        <taxon>Lygus</taxon>
    </lineage>
</organism>
<protein>
    <submittedName>
        <fullName evidence="2">Uncharacterized protein</fullName>
    </submittedName>
</protein>
<name>A0A146M7N2_LYGHE</name>
<sequence>NVSSELSDQTTSRDSGYPDWEQERWGNLARSGSTSGSEAGHPHLQRRMSQMSGAGSVRGLGGHSASVFDLNSPMDRHHHHSHGVPHMQQAQSMAHLNCPSCMQGVWVDQWG</sequence>
<feature type="non-terminal residue" evidence="2">
    <location>
        <position position="111"/>
    </location>
</feature>